<dbReference type="Pfam" id="PF04347">
    <property type="entry name" value="FliO"/>
    <property type="match status" value="1"/>
</dbReference>
<keyword evidence="3" id="KW-0812">Transmembrane</keyword>
<keyword evidence="7" id="KW-1185">Reference proteome</keyword>
<evidence type="ECO:0000256" key="3">
    <source>
        <dbReference type="ARBA" id="ARBA00022692"/>
    </source>
</evidence>
<organism evidence="6 7">
    <name type="scientific">Aquipuribacter nitratireducens</name>
    <dbReference type="NCBI Taxonomy" id="650104"/>
    <lineage>
        <taxon>Bacteria</taxon>
        <taxon>Bacillati</taxon>
        <taxon>Actinomycetota</taxon>
        <taxon>Actinomycetes</taxon>
        <taxon>Micrococcales</taxon>
        <taxon>Intrasporangiaceae</taxon>
        <taxon>Aquipuribacter</taxon>
    </lineage>
</organism>
<accession>A0ABW0GPT9</accession>
<gene>
    <name evidence="6" type="ORF">ACFPJ6_12000</name>
</gene>
<dbReference type="InterPro" id="IPR022781">
    <property type="entry name" value="Flagellar_biosynth_FliO"/>
</dbReference>
<sequence length="142" mass="14639">METLELVVRSAGGLLAVLGTVWLLTRVARARGGAGTPTGHRLRVVTRASVGRRASVVSVDAGDRVLVLGVTDGAVRLLAEQPALPVTDDPAAPVERSTVAPGVVEPGAAVVPSPRSPVAGSLLDAATWRSVVQVARDRTVRR</sequence>
<evidence type="ECO:0000256" key="1">
    <source>
        <dbReference type="ARBA" id="ARBA00004236"/>
    </source>
</evidence>
<dbReference type="RefSeq" id="WP_340269406.1">
    <property type="nucleotide sequence ID" value="NZ_JBBEOG010000004.1"/>
</dbReference>
<reference evidence="7" key="1">
    <citation type="journal article" date="2019" name="Int. J. Syst. Evol. Microbiol.">
        <title>The Global Catalogue of Microorganisms (GCM) 10K type strain sequencing project: providing services to taxonomists for standard genome sequencing and annotation.</title>
        <authorList>
            <consortium name="The Broad Institute Genomics Platform"/>
            <consortium name="The Broad Institute Genome Sequencing Center for Infectious Disease"/>
            <person name="Wu L."/>
            <person name="Ma J."/>
        </authorList>
    </citation>
    <scope>NUCLEOTIDE SEQUENCE [LARGE SCALE GENOMIC DNA]</scope>
    <source>
        <strain evidence="7">CCUG 43114</strain>
    </source>
</reference>
<evidence type="ECO:0000256" key="5">
    <source>
        <dbReference type="ARBA" id="ARBA00023136"/>
    </source>
</evidence>
<dbReference type="EMBL" id="JBHSLD010000009">
    <property type="protein sequence ID" value="MFC5381517.1"/>
    <property type="molecule type" value="Genomic_DNA"/>
</dbReference>
<comment type="caution">
    <text evidence="6">The sequence shown here is derived from an EMBL/GenBank/DDBJ whole genome shotgun (WGS) entry which is preliminary data.</text>
</comment>
<keyword evidence="4" id="KW-1133">Transmembrane helix</keyword>
<keyword evidence="2" id="KW-1003">Cell membrane</keyword>
<comment type="subcellular location">
    <subcellularLocation>
        <location evidence="1">Cell membrane</location>
    </subcellularLocation>
</comment>
<dbReference type="Proteomes" id="UP001596122">
    <property type="component" value="Unassembled WGS sequence"/>
</dbReference>
<keyword evidence="5" id="KW-0472">Membrane</keyword>
<evidence type="ECO:0000256" key="4">
    <source>
        <dbReference type="ARBA" id="ARBA00022989"/>
    </source>
</evidence>
<proteinExistence type="predicted"/>
<evidence type="ECO:0000256" key="2">
    <source>
        <dbReference type="ARBA" id="ARBA00022475"/>
    </source>
</evidence>
<evidence type="ECO:0000313" key="6">
    <source>
        <dbReference type="EMBL" id="MFC5381517.1"/>
    </source>
</evidence>
<evidence type="ECO:0000313" key="7">
    <source>
        <dbReference type="Proteomes" id="UP001596122"/>
    </source>
</evidence>
<protein>
    <submittedName>
        <fullName evidence="6">FliO/MopB family protein</fullName>
    </submittedName>
</protein>
<name>A0ABW0GPT9_9MICO</name>